<dbReference type="PANTHER" id="PTHR30536:SF5">
    <property type="entry name" value="ALTRONATE DEHYDRATASE"/>
    <property type="match status" value="1"/>
</dbReference>
<dbReference type="eggNOG" id="COG2721">
    <property type="taxonomic scope" value="Bacteria"/>
</dbReference>
<dbReference type="InterPro" id="IPR048332">
    <property type="entry name" value="GD_AH_C"/>
</dbReference>
<comment type="caution">
    <text evidence="5">The sequence shown here is derived from an EMBL/GenBank/DDBJ whole genome shotgun (WGS) entry which is preliminary data.</text>
</comment>
<evidence type="ECO:0000256" key="2">
    <source>
        <dbReference type="ARBA" id="ARBA00023239"/>
    </source>
</evidence>
<dbReference type="RefSeq" id="WP_005488358.1">
    <property type="nucleotide sequence ID" value="NZ_CAUI01000010.1"/>
</dbReference>
<organism evidence="5 6">
    <name type="scientific">Halanaerobium saccharolyticum subsp. saccharolyticum DSM 6643</name>
    <dbReference type="NCBI Taxonomy" id="1293054"/>
    <lineage>
        <taxon>Bacteria</taxon>
        <taxon>Bacillati</taxon>
        <taxon>Bacillota</taxon>
        <taxon>Clostridia</taxon>
        <taxon>Halanaerobiales</taxon>
        <taxon>Halanaerobiaceae</taxon>
        <taxon>Halanaerobium</taxon>
    </lineage>
</organism>
<dbReference type="EMBL" id="CAUI01000010">
    <property type="protein sequence ID" value="CCU78946.1"/>
    <property type="molecule type" value="Genomic_DNA"/>
</dbReference>
<dbReference type="EC" id="4.2.1.7" evidence="5"/>
<protein>
    <submittedName>
        <fullName evidence="5">Altronate hydrolase</fullName>
        <ecNumber evidence="5">4.2.1.7</ecNumber>
    </submittedName>
</protein>
<dbReference type="Pfam" id="PF20629">
    <property type="entry name" value="GD_AH_C"/>
    <property type="match status" value="1"/>
</dbReference>
<dbReference type="InterPro" id="IPR052172">
    <property type="entry name" value="UxaA_altronate/galactarate_dh"/>
</dbReference>
<evidence type="ECO:0000313" key="6">
    <source>
        <dbReference type="Proteomes" id="UP000012063"/>
    </source>
</evidence>
<evidence type="ECO:0000313" key="5">
    <source>
        <dbReference type="EMBL" id="CCU78946.1"/>
    </source>
</evidence>
<dbReference type="GO" id="GO:0008789">
    <property type="term" value="F:altronate dehydratase activity"/>
    <property type="evidence" value="ECO:0007669"/>
    <property type="project" value="UniProtKB-EC"/>
</dbReference>
<dbReference type="PANTHER" id="PTHR30536">
    <property type="entry name" value="ALTRONATE/GALACTARATE DEHYDRATASE"/>
    <property type="match status" value="1"/>
</dbReference>
<reference evidence="6" key="1">
    <citation type="journal article" date="2013" name="Genome Announc.">
        <title>Genome Sequence of Halanaerobium saccharolyticum subsp. saccharolyticum Strain DSM 6643T, a Halophilic Hydrogen-Producing Bacterium.</title>
        <authorList>
            <person name="Kivisto A."/>
            <person name="Larjo A."/>
            <person name="Ciranna A."/>
            <person name="Santala V."/>
            <person name="Roos C."/>
            <person name="Karp M."/>
        </authorList>
    </citation>
    <scope>NUCLEOTIDE SEQUENCE [LARGE SCALE GENOMIC DNA]</scope>
    <source>
        <strain evidence="6">DSM 6643</strain>
    </source>
</reference>
<dbReference type="OrthoDB" id="9804574at2"/>
<dbReference type="Pfam" id="PF04295">
    <property type="entry name" value="GD_AH_second"/>
    <property type="match status" value="1"/>
</dbReference>
<dbReference type="AlphaFoldDB" id="M5EDD8"/>
<comment type="similarity">
    <text evidence="1">Belongs to the UxaA family.</text>
</comment>
<dbReference type="STRING" id="1293054.HSACCH_01011"/>
<accession>M5EDD8</accession>
<evidence type="ECO:0000259" key="3">
    <source>
        <dbReference type="Pfam" id="PF04295"/>
    </source>
</evidence>
<evidence type="ECO:0000256" key="1">
    <source>
        <dbReference type="ARBA" id="ARBA00010986"/>
    </source>
</evidence>
<dbReference type="Proteomes" id="UP000012063">
    <property type="component" value="Unassembled WGS sequence"/>
</dbReference>
<keyword evidence="6" id="KW-1185">Reference proteome</keyword>
<evidence type="ECO:0000259" key="4">
    <source>
        <dbReference type="Pfam" id="PF20629"/>
    </source>
</evidence>
<proteinExistence type="inferred from homology"/>
<dbReference type="InterPro" id="IPR007392">
    <property type="entry name" value="GD_AH_second"/>
</dbReference>
<dbReference type="InParanoid" id="M5EDD8"/>
<feature type="domain" description="D-galactarate/Altronate dehydratase C-terminal" evidence="4">
    <location>
        <begin position="142"/>
        <end position="381"/>
    </location>
</feature>
<keyword evidence="5" id="KW-0378">Hydrolase</keyword>
<name>M5EDD8_9FIRM</name>
<dbReference type="GO" id="GO:0016787">
    <property type="term" value="F:hydrolase activity"/>
    <property type="evidence" value="ECO:0007669"/>
    <property type="project" value="UniProtKB-KW"/>
</dbReference>
<feature type="domain" description="D-galactarate/Altronate dehydratase second" evidence="3">
    <location>
        <begin position="5"/>
        <end position="132"/>
    </location>
</feature>
<sequence>MKFMGYKREDGSAGVRNFLVVIPSVFCANKVAEQIAANIEDAVSLTHSVGCSQVGEDLEQTARTLKNLATHPNVGGVLIVGLGCERFTPQEFYDAVKESGKPVEKVVIQEEGDSLKAVTVGTEKLYELNEVVNSYQREEIDVSELTIGLECGGTDATSGIAANPAIGKTSDILISKGGSSVFSETTELLGAEHILRRRCVDDEVAEKMLNSVERTEGELARATASEKYKHRSALISTGNFDGGVSTVVEKALGNIHKTGTAPVTGAVKYAEKMQAKGLNFMDTPGQDGESTTGLVTGGAQIVLFTTGRGTPTGFPIAPVIKITGNDDTFQKMKFNLDINAGKVILGEEDIDSMGKIIFEYMLEVASGKKIKAEVLGHDELFNIPRVLNYCGS</sequence>
<keyword evidence="2 5" id="KW-0456">Lyase</keyword>
<dbReference type="GO" id="GO:0019698">
    <property type="term" value="P:D-galacturonate catabolic process"/>
    <property type="evidence" value="ECO:0007669"/>
    <property type="project" value="TreeGrafter"/>
</dbReference>
<gene>
    <name evidence="5" type="ORF">HSACCH_01011</name>
</gene>
<dbReference type="FunCoup" id="M5EDD8">
    <property type="interactions" value="41"/>
</dbReference>